<dbReference type="PANTHER" id="PTHR43660">
    <property type="entry name" value="DIPEPTIDYL CARBOXYPEPTIDASE"/>
    <property type="match status" value="1"/>
</dbReference>
<evidence type="ECO:0000256" key="6">
    <source>
        <dbReference type="ARBA" id="ARBA00023049"/>
    </source>
</evidence>
<evidence type="ECO:0000259" key="10">
    <source>
        <dbReference type="Pfam" id="PF01432"/>
    </source>
</evidence>
<protein>
    <submittedName>
        <fullName evidence="11">M3 family metallopeptidase</fullName>
    </submittedName>
</protein>
<dbReference type="Pfam" id="PF01432">
    <property type="entry name" value="Peptidase_M3"/>
    <property type="match status" value="1"/>
</dbReference>
<dbReference type="RefSeq" id="WP_275227500.1">
    <property type="nucleotide sequence ID" value="NZ_JARESE010000015.1"/>
</dbReference>
<keyword evidence="6 7" id="KW-0482">Metalloprotease</keyword>
<evidence type="ECO:0000256" key="2">
    <source>
        <dbReference type="ARBA" id="ARBA00022670"/>
    </source>
</evidence>
<dbReference type="InterPro" id="IPR045090">
    <property type="entry name" value="Pept_M3A_M3B"/>
</dbReference>
<feature type="region of interest" description="Disordered" evidence="9">
    <location>
        <begin position="1"/>
        <end position="20"/>
    </location>
</feature>
<evidence type="ECO:0000256" key="1">
    <source>
        <dbReference type="ARBA" id="ARBA00006040"/>
    </source>
</evidence>
<dbReference type="SUPFAM" id="SSF55486">
    <property type="entry name" value="Metalloproteases ('zincins'), catalytic domain"/>
    <property type="match status" value="1"/>
</dbReference>
<evidence type="ECO:0000256" key="8">
    <source>
        <dbReference type="SAM" id="Coils"/>
    </source>
</evidence>
<evidence type="ECO:0000256" key="3">
    <source>
        <dbReference type="ARBA" id="ARBA00022723"/>
    </source>
</evidence>
<keyword evidence="2 7" id="KW-0645">Protease</keyword>
<accession>A0ABT5WQY8</accession>
<organism evidence="11 12">
    <name type="scientific">Novosphingobium album</name>
    <name type="common">ex Liu et al. 2023</name>
    <dbReference type="NCBI Taxonomy" id="3031130"/>
    <lineage>
        <taxon>Bacteria</taxon>
        <taxon>Pseudomonadati</taxon>
        <taxon>Pseudomonadota</taxon>
        <taxon>Alphaproteobacteria</taxon>
        <taxon>Sphingomonadales</taxon>
        <taxon>Sphingomonadaceae</taxon>
        <taxon>Novosphingobium</taxon>
    </lineage>
</organism>
<dbReference type="Gene3D" id="1.10.1370.10">
    <property type="entry name" value="Neurolysin, domain 3"/>
    <property type="match status" value="1"/>
</dbReference>
<evidence type="ECO:0000256" key="9">
    <source>
        <dbReference type="SAM" id="MobiDB-lite"/>
    </source>
</evidence>
<dbReference type="Proteomes" id="UP001216253">
    <property type="component" value="Unassembled WGS sequence"/>
</dbReference>
<dbReference type="EMBL" id="JARESE010000015">
    <property type="protein sequence ID" value="MDE8651403.1"/>
    <property type="molecule type" value="Genomic_DNA"/>
</dbReference>
<comment type="cofactor">
    <cofactor evidence="7">
        <name>Zn(2+)</name>
        <dbReference type="ChEBI" id="CHEBI:29105"/>
    </cofactor>
    <text evidence="7">Binds 1 zinc ion.</text>
</comment>
<name>A0ABT5WQY8_9SPHN</name>
<keyword evidence="3 7" id="KW-0479">Metal-binding</keyword>
<evidence type="ECO:0000256" key="5">
    <source>
        <dbReference type="ARBA" id="ARBA00022833"/>
    </source>
</evidence>
<proteinExistence type="inferred from homology"/>
<keyword evidence="4 7" id="KW-0378">Hydrolase</keyword>
<dbReference type="InterPro" id="IPR034005">
    <property type="entry name" value="M3A_DCP"/>
</dbReference>
<dbReference type="Gene3D" id="3.40.390.10">
    <property type="entry name" value="Collagenase (Catalytic Domain)"/>
    <property type="match status" value="1"/>
</dbReference>
<reference evidence="11 12" key="1">
    <citation type="submission" date="2023-03" db="EMBL/GenBank/DDBJ databases">
        <title>NovoSphingobium album sp. nov. isolated from polycyclic aromatic hydrocarbons- and heavy-metal polluted soil.</title>
        <authorList>
            <person name="Liu Z."/>
            <person name="Wang K."/>
        </authorList>
    </citation>
    <scope>NUCLEOTIDE SEQUENCE [LARGE SCALE GENOMIC DNA]</scope>
    <source>
        <strain evidence="11 12">H3SJ31-1</strain>
    </source>
</reference>
<dbReference type="InterPro" id="IPR024077">
    <property type="entry name" value="Neurolysin/TOP_dom2"/>
</dbReference>
<feature type="coiled-coil region" evidence="8">
    <location>
        <begin position="168"/>
        <end position="195"/>
    </location>
</feature>
<gene>
    <name evidence="11" type="ORF">PYV00_06665</name>
</gene>
<dbReference type="CDD" id="cd06456">
    <property type="entry name" value="M3A_DCP"/>
    <property type="match status" value="1"/>
</dbReference>
<keyword evidence="12" id="KW-1185">Reference proteome</keyword>
<feature type="domain" description="Peptidase M3A/M3B catalytic" evidence="10">
    <location>
        <begin position="251"/>
        <end position="695"/>
    </location>
</feature>
<evidence type="ECO:0000313" key="12">
    <source>
        <dbReference type="Proteomes" id="UP001216253"/>
    </source>
</evidence>
<keyword evidence="5 7" id="KW-0862">Zinc</keyword>
<comment type="caution">
    <text evidence="11">The sequence shown here is derived from an EMBL/GenBank/DDBJ whole genome shotgun (WGS) entry which is preliminary data.</text>
</comment>
<dbReference type="InterPro" id="IPR024079">
    <property type="entry name" value="MetalloPept_cat_dom_sf"/>
</dbReference>
<evidence type="ECO:0000313" key="11">
    <source>
        <dbReference type="EMBL" id="MDE8651403.1"/>
    </source>
</evidence>
<dbReference type="Gene3D" id="1.10.1370.40">
    <property type="match status" value="1"/>
</dbReference>
<dbReference type="PANTHER" id="PTHR43660:SF1">
    <property type="entry name" value="DIPEPTIDYL CARBOXYPEPTIDASE"/>
    <property type="match status" value="1"/>
</dbReference>
<evidence type="ECO:0000256" key="7">
    <source>
        <dbReference type="RuleBase" id="RU003435"/>
    </source>
</evidence>
<keyword evidence="8" id="KW-0175">Coiled coil</keyword>
<comment type="similarity">
    <text evidence="1 7">Belongs to the peptidase M3 family.</text>
</comment>
<sequence length="706" mass="77926">MSQTADAAPPPASARPSAGAGSYFAKDSDLPFHAPDFTKLTSADYQPAIEAGIAQARAEIEAIAANREAPTFANTLVALERGSRMLNRVMPVFGQLTSANTDDTLDATEKAVSPRLSALYDDMFLNDKLFQRVKAVYDQRAALALAGEDAMLLETTYAQFVHAGALLAPAQKEQLKAMNTQLAELETEFSQKLTEATAAKAPVFDSAEELAGLPAADLAAAKKRAEEKGMPGKYMIALVNTTQQPALSFLTNRAARRKLFEASLNRTSGGDQYDTTAIVARIADLRAKKAALLGLPNYATFAMYDRMVKQPGEAMTFMKGFVPALAATQAREAKMLADHASAEGDTAALAPWDWSFYAEQVRKAKYDLDESQIKPYFEVWRVLEDGVFYAANQFYGISFKRRTDIPVYHPTMRVYTVFDKDGSEMGLFYSDPFARPNKKGGAWMNNFVEQSSLIGDRPVVSNTLNITAPAEGEPALATWDDVSTMFHEFGHALHGLFAHQRYASLSGTNTARDFVEFPSQFNENFATVPAVLNHYAKHYQTGETIPQALIDKIDAAAKFNQGLGFGETLEAAMLDMKWHELKPADAAQDPKAFEQQALASFGLKTDLIPPRYRSPYFRHIWDNGYAAGYYSYIWTEMLAHDAWDWVVKHGGPTRANGDHVRDSFLGQGHTKDYAVMYRDYAGRDPQIQPMLEARGLVDETDKPAAR</sequence>
<dbReference type="InterPro" id="IPR001567">
    <property type="entry name" value="Pept_M3A_M3B_dom"/>
</dbReference>
<evidence type="ECO:0000256" key="4">
    <source>
        <dbReference type="ARBA" id="ARBA00022801"/>
    </source>
</evidence>